<dbReference type="AlphaFoldDB" id="Q72AD7"/>
<dbReference type="KEGG" id="dvu:DVU_2060"/>
<name>Q72AD7_NITV2</name>
<reference evidence="1 2" key="1">
    <citation type="journal article" date="2004" name="Nat. Biotechnol.">
        <title>The genome sequence of the anaerobic, sulfate-reducing bacterium Desulfovibrio vulgaris Hildenborough.</title>
        <authorList>
            <person name="Heidelberg J.F."/>
            <person name="Seshadri R."/>
            <person name="Haveman S.A."/>
            <person name="Hemme C.L."/>
            <person name="Paulsen I.T."/>
            <person name="Kolonay J.F."/>
            <person name="Eisen J.A."/>
            <person name="Ward N."/>
            <person name="Methe B."/>
            <person name="Brinkac L.M."/>
            <person name="Daugherty S.C."/>
            <person name="Deboy R.T."/>
            <person name="Dodson R.J."/>
            <person name="Durkin A.S."/>
            <person name="Madupu R."/>
            <person name="Nelson W.C."/>
            <person name="Sullivan S.A."/>
            <person name="Fouts D."/>
            <person name="Haft D.H."/>
            <person name="Selengut J."/>
            <person name="Peterson J.D."/>
            <person name="Davidsen T.M."/>
            <person name="Zafar N."/>
            <person name="Zhou L."/>
            <person name="Radune D."/>
            <person name="Dimitrov G."/>
            <person name="Hance M."/>
            <person name="Tran K."/>
            <person name="Khouri H."/>
            <person name="Gill J."/>
            <person name="Utterback T.R."/>
            <person name="Feldblyum T.V."/>
            <person name="Wall J.D."/>
            <person name="Voordouw G."/>
            <person name="Fraser C.M."/>
        </authorList>
    </citation>
    <scope>NUCLEOTIDE SEQUENCE [LARGE SCALE GENOMIC DNA]</scope>
    <source>
        <strain evidence="2">ATCC 29579 / DSM 644 / NCIMB 8303 / VKM B-1760 / Hildenborough</strain>
    </source>
</reference>
<dbReference type="EMBL" id="AE017285">
    <property type="protein sequence ID" value="AAS96533.1"/>
    <property type="molecule type" value="Genomic_DNA"/>
</dbReference>
<keyword evidence="2" id="KW-1185">Reference proteome</keyword>
<evidence type="ECO:0000313" key="1">
    <source>
        <dbReference type="EMBL" id="AAS96533.1"/>
    </source>
</evidence>
<sequence>MPRGRCVRIGLFHCPSGCWNVAANGVDGLTGDSG</sequence>
<evidence type="ECO:0000313" key="2">
    <source>
        <dbReference type="Proteomes" id="UP000002194"/>
    </source>
</evidence>
<proteinExistence type="predicted"/>
<gene>
    <name evidence="1" type="ordered locus">DVU_2060</name>
</gene>
<organism evidence="1 2">
    <name type="scientific">Nitratidesulfovibrio vulgaris (strain ATCC 29579 / DSM 644 / CCUG 34227 / NCIMB 8303 / VKM B-1760 / Hildenborough)</name>
    <name type="common">Desulfovibrio vulgaris</name>
    <dbReference type="NCBI Taxonomy" id="882"/>
    <lineage>
        <taxon>Bacteria</taxon>
        <taxon>Pseudomonadati</taxon>
        <taxon>Thermodesulfobacteriota</taxon>
        <taxon>Desulfovibrionia</taxon>
        <taxon>Desulfovibrionales</taxon>
        <taxon>Desulfovibrionaceae</taxon>
        <taxon>Nitratidesulfovibrio</taxon>
    </lineage>
</organism>
<dbReference type="HOGENOM" id="CLU_3373436_0_0_7"/>
<accession>Q72AD7</accession>
<dbReference type="PaxDb" id="882-DVU_2060"/>
<dbReference type="EnsemblBacteria" id="AAS96533">
    <property type="protein sequence ID" value="AAS96533"/>
    <property type="gene ID" value="DVU_2060"/>
</dbReference>
<dbReference type="STRING" id="882.DVU_2060"/>
<protein>
    <submittedName>
        <fullName evidence="1">Uncharacterized protein</fullName>
    </submittedName>
</protein>
<dbReference type="Proteomes" id="UP000002194">
    <property type="component" value="Chromosome"/>
</dbReference>